<evidence type="ECO:0000313" key="4">
    <source>
        <dbReference type="Proteomes" id="UP000244336"/>
    </source>
</evidence>
<reference evidence="3 4" key="1">
    <citation type="submission" date="2018-04" db="EMBL/GenBank/DDBJ databases">
        <title>WGS assembly of Panicum hallii var. hallii HAL2.</title>
        <authorList>
            <person name="Lovell J."/>
            <person name="Jenkins J."/>
            <person name="Lowry D."/>
            <person name="Mamidi S."/>
            <person name="Sreedasyam A."/>
            <person name="Weng X."/>
            <person name="Barry K."/>
            <person name="Bonette J."/>
            <person name="Campitelli B."/>
            <person name="Daum C."/>
            <person name="Gordon S."/>
            <person name="Gould B."/>
            <person name="Lipzen A."/>
            <person name="MacQueen A."/>
            <person name="Palacio-Mejia J."/>
            <person name="Plott C."/>
            <person name="Shakirov E."/>
            <person name="Shu S."/>
            <person name="Yoshinaga Y."/>
            <person name="Zane M."/>
            <person name="Rokhsar D."/>
            <person name="Grimwood J."/>
            <person name="Schmutz J."/>
            <person name="Juenger T."/>
        </authorList>
    </citation>
    <scope>NUCLEOTIDE SEQUENCE [LARGE SCALE GENOMIC DNA]</scope>
    <source>
        <strain evidence="4">cv. HAL2</strain>
    </source>
</reference>
<accession>A0A2T7EN49</accession>
<dbReference type="Gramene" id="PUZ69255">
    <property type="protein sequence ID" value="PUZ69255"/>
    <property type="gene ID" value="GQ55_2G093600"/>
</dbReference>
<name>A0A2T7EN49_9POAL</name>
<dbReference type="Pfam" id="PF08387">
    <property type="entry name" value="FBD"/>
    <property type="match status" value="1"/>
</dbReference>
<dbReference type="InterPro" id="IPR032675">
    <property type="entry name" value="LRR_dom_sf"/>
</dbReference>
<protein>
    <submittedName>
        <fullName evidence="3">Uncharacterized protein</fullName>
    </submittedName>
</protein>
<dbReference type="EMBL" id="CM009750">
    <property type="protein sequence ID" value="PUZ69255.1"/>
    <property type="molecule type" value="Genomic_DNA"/>
</dbReference>
<dbReference type="Gene3D" id="3.80.10.10">
    <property type="entry name" value="Ribonuclease Inhibitor"/>
    <property type="match status" value="1"/>
</dbReference>
<dbReference type="SUPFAM" id="SSF52047">
    <property type="entry name" value="RNI-like"/>
    <property type="match status" value="1"/>
</dbReference>
<sequence length="366" mass="41148">MPPPDARGEEEGVDHISSLADAILGDIISLLSMKEAARTQILASRWRHTWCAAPLVLDGTELNHKGLRTDEKVLAADDKALASTVSLILSTHPGLGHHFCIPTHHLFERATTHPLCCYPHLKQLALEYVIISEESLHTMISNCPVLECLLLNHSFGFSCIRISSSSLRSIGVGTNRYGNQPQLPEFIIVGAPCLERLRFLQPYMAINVSVTAAPKLETLGCPIDGIDGFDPFRIELQVINMMTVVRNVKILAVKSSHINLDMVIDLMKCFPCLEKLYIKCCISGDMNRWRHKQRQFIKCFDIQLKTIVLQKYRGTRSQVNFASFFLLNARKLEVMTLEVDNRVANEAFFAELYGVLQMEKRASRTA</sequence>
<gene>
    <name evidence="3" type="ORF">GQ55_2G093600</name>
</gene>
<dbReference type="PANTHER" id="PTHR32141">
    <property type="match status" value="1"/>
</dbReference>
<evidence type="ECO:0000313" key="3">
    <source>
        <dbReference type="EMBL" id="PUZ69255.1"/>
    </source>
</evidence>
<proteinExistence type="predicted"/>
<dbReference type="AlphaFoldDB" id="A0A2T7EN49"/>
<dbReference type="PANTHER" id="PTHR32141:SF123">
    <property type="entry name" value="F-BOX DOMAIN-CONTAINING PROTEIN"/>
    <property type="match status" value="1"/>
</dbReference>
<dbReference type="Proteomes" id="UP000244336">
    <property type="component" value="Chromosome 2"/>
</dbReference>
<evidence type="ECO:0000259" key="1">
    <source>
        <dbReference type="Pfam" id="PF08387"/>
    </source>
</evidence>
<dbReference type="InterPro" id="IPR006566">
    <property type="entry name" value="FBD"/>
</dbReference>
<feature type="domain" description="FBD" evidence="1">
    <location>
        <begin position="296"/>
        <end position="337"/>
    </location>
</feature>
<organism evidence="3 4">
    <name type="scientific">Panicum hallii var. hallii</name>
    <dbReference type="NCBI Taxonomy" id="1504633"/>
    <lineage>
        <taxon>Eukaryota</taxon>
        <taxon>Viridiplantae</taxon>
        <taxon>Streptophyta</taxon>
        <taxon>Embryophyta</taxon>
        <taxon>Tracheophyta</taxon>
        <taxon>Spermatophyta</taxon>
        <taxon>Magnoliopsida</taxon>
        <taxon>Liliopsida</taxon>
        <taxon>Poales</taxon>
        <taxon>Poaceae</taxon>
        <taxon>PACMAD clade</taxon>
        <taxon>Panicoideae</taxon>
        <taxon>Panicodae</taxon>
        <taxon>Paniceae</taxon>
        <taxon>Panicinae</taxon>
        <taxon>Panicum</taxon>
        <taxon>Panicum sect. Panicum</taxon>
    </lineage>
</organism>
<dbReference type="SUPFAM" id="SSF81383">
    <property type="entry name" value="F-box domain"/>
    <property type="match status" value="1"/>
</dbReference>
<dbReference type="InterPro" id="IPR036047">
    <property type="entry name" value="F-box-like_dom_sf"/>
</dbReference>
<evidence type="ECO:0000259" key="2">
    <source>
        <dbReference type="Pfam" id="PF24758"/>
    </source>
</evidence>
<keyword evidence="4" id="KW-1185">Reference proteome</keyword>
<feature type="domain" description="F-box/LRR-repeat protein 15/At3g58940/PEG3-like LRR" evidence="2">
    <location>
        <begin position="110"/>
        <end position="278"/>
    </location>
</feature>
<dbReference type="InterPro" id="IPR055411">
    <property type="entry name" value="LRR_FXL15/At3g58940/PEG3-like"/>
</dbReference>
<dbReference type="Pfam" id="PF24758">
    <property type="entry name" value="LRR_At5g56370"/>
    <property type="match status" value="1"/>
</dbReference>
<dbReference type="OrthoDB" id="1939276at2759"/>
<dbReference type="InterPro" id="IPR055302">
    <property type="entry name" value="F-box_dom-containing"/>
</dbReference>